<dbReference type="AlphaFoldDB" id="A0A1E5NZN2"/>
<feature type="signal peptide" evidence="1">
    <location>
        <begin position="1"/>
        <end position="23"/>
    </location>
</feature>
<sequence length="157" mass="16608">MRYRRFPLATRLFALATVLLLSACGGSEEPRAVTDIGSLTGKWATGAGASLVFKADHTFDSQGLSLDPALVRGCPSGTGHGNWAFFVDEGTPGGLVGMDKEAQSGETVGVTFRDMPLGDCSITLSVIRDGSVLCVSMDPDQVCSFKERFTRVEGNRG</sequence>
<evidence type="ECO:0000313" key="3">
    <source>
        <dbReference type="Proteomes" id="UP000095705"/>
    </source>
</evidence>
<evidence type="ECO:0000256" key="1">
    <source>
        <dbReference type="SAM" id="SignalP"/>
    </source>
</evidence>
<dbReference type="Proteomes" id="UP000095705">
    <property type="component" value="Unassembled WGS sequence"/>
</dbReference>
<name>A0A1E5NZN2_9ACTN</name>
<dbReference type="RefSeq" id="WP_069924318.1">
    <property type="nucleotide sequence ID" value="NZ_MEHK01000002.1"/>
</dbReference>
<evidence type="ECO:0008006" key="4">
    <source>
        <dbReference type="Google" id="ProtNLM"/>
    </source>
</evidence>
<feature type="chain" id="PRO_5009182785" description="Lipoprotein" evidence="1">
    <location>
        <begin position="24"/>
        <end position="157"/>
    </location>
</feature>
<keyword evidence="1" id="KW-0732">Signal</keyword>
<keyword evidence="3" id="KW-1185">Reference proteome</keyword>
<proteinExistence type="predicted"/>
<protein>
    <recommendedName>
        <fullName evidence="4">Lipoprotein</fullName>
    </recommendedName>
</protein>
<evidence type="ECO:0000313" key="2">
    <source>
        <dbReference type="EMBL" id="OEJ22267.1"/>
    </source>
</evidence>
<comment type="caution">
    <text evidence="2">The sequence shown here is derived from an EMBL/GenBank/DDBJ whole genome shotgun (WGS) entry which is preliminary data.</text>
</comment>
<reference evidence="2 3" key="1">
    <citation type="submission" date="2016-08" db="EMBL/GenBank/DDBJ databases">
        <title>The complete genome of Streptomyces subrutilus 10-1-1.</title>
        <authorList>
            <person name="Chen X."/>
        </authorList>
    </citation>
    <scope>NUCLEOTIDE SEQUENCE [LARGE SCALE GENOMIC DNA]</scope>
    <source>
        <strain evidence="2 3">10-1-1</strain>
    </source>
</reference>
<gene>
    <name evidence="2" type="ORF">BGK67_32340</name>
</gene>
<dbReference type="EMBL" id="MEHK01000002">
    <property type="protein sequence ID" value="OEJ22267.1"/>
    <property type="molecule type" value="Genomic_DNA"/>
</dbReference>
<organism evidence="2 3">
    <name type="scientific">Streptomyces subrutilus</name>
    <dbReference type="NCBI Taxonomy" id="36818"/>
    <lineage>
        <taxon>Bacteria</taxon>
        <taxon>Bacillati</taxon>
        <taxon>Actinomycetota</taxon>
        <taxon>Actinomycetes</taxon>
        <taxon>Kitasatosporales</taxon>
        <taxon>Streptomycetaceae</taxon>
        <taxon>Streptomyces</taxon>
    </lineage>
</organism>
<accession>A0A1E5NZN2</accession>
<dbReference type="OrthoDB" id="4173246at2"/>
<dbReference type="PROSITE" id="PS51257">
    <property type="entry name" value="PROKAR_LIPOPROTEIN"/>
    <property type="match status" value="1"/>
</dbReference>